<feature type="chain" id="PRO_5031514362" evidence="3">
    <location>
        <begin position="24"/>
        <end position="405"/>
    </location>
</feature>
<evidence type="ECO:0000313" key="5">
    <source>
        <dbReference type="Proteomes" id="UP000522163"/>
    </source>
</evidence>
<dbReference type="Gene3D" id="2.10.270.10">
    <property type="entry name" value="Cholin Binding"/>
    <property type="match status" value="3"/>
</dbReference>
<sequence length="405" mass="45131">MKKRTLPFLLLAGIGLFSGTAFAAGWNVNSRGQQVYQNDNGSVVQNSWIKINQNGQTIWYYATGDGSLKQDGWLKLQDSFYYFDGNGIMQTGWVNDDNYYCDPSTGKMITGWKQLPLPSGVTADENRKGNNGNYWFYFNQSTGEKLRSKDGHVAVKTLDNSSYGFDENGIMVTGWAEVNDANPEIAGYVFFAEKNDNKFKMGQRLSGTWYSTVGPEGNSSKLSSGDVEWFYFKNNGHPAAGNEGVYEVQRINDKRYLFNEKGNPVYGIQKGRTASNAPEGYYYCGANKADCSVKTGRMNLVDGDGDNITCFFDQNGRGITGIKQDYLYFNGRLQKADQGSRYQKVTLPGQNRSYVVNESGRVMKNKTKYRDGNGNKWSVNASGVITLDEGLDSVELQSPKVTDLD</sequence>
<evidence type="ECO:0000256" key="2">
    <source>
        <dbReference type="PROSITE-ProRule" id="PRU00591"/>
    </source>
</evidence>
<proteinExistence type="predicted"/>
<feature type="signal peptide" evidence="3">
    <location>
        <begin position="1"/>
        <end position="23"/>
    </location>
</feature>
<keyword evidence="3" id="KW-0732">Signal</keyword>
<protein>
    <submittedName>
        <fullName evidence="4">Glucan-binding YG repeat protein</fullName>
    </submittedName>
</protein>
<dbReference type="RefSeq" id="WP_183684734.1">
    <property type="nucleotide sequence ID" value="NZ_JACHHH010000013.1"/>
</dbReference>
<reference evidence="4 5" key="1">
    <citation type="submission" date="2020-08" db="EMBL/GenBank/DDBJ databases">
        <title>Genomic Encyclopedia of Type Strains, Phase IV (KMG-IV): sequencing the most valuable type-strain genomes for metagenomic binning, comparative biology and taxonomic classification.</title>
        <authorList>
            <person name="Goeker M."/>
        </authorList>
    </citation>
    <scope>NUCLEOTIDE SEQUENCE [LARGE SCALE GENOMIC DNA]</scope>
    <source>
        <strain evidence="4 5">DSM 17245</strain>
    </source>
</reference>
<organism evidence="4 5">
    <name type="scientific">Oribacterium sinus</name>
    <dbReference type="NCBI Taxonomy" id="237576"/>
    <lineage>
        <taxon>Bacteria</taxon>
        <taxon>Bacillati</taxon>
        <taxon>Bacillota</taxon>
        <taxon>Clostridia</taxon>
        <taxon>Lachnospirales</taxon>
        <taxon>Lachnospiraceae</taxon>
        <taxon>Oribacterium</taxon>
    </lineage>
</organism>
<evidence type="ECO:0000256" key="3">
    <source>
        <dbReference type="SAM" id="SignalP"/>
    </source>
</evidence>
<dbReference type="SUPFAM" id="SSF69360">
    <property type="entry name" value="Cell wall binding repeat"/>
    <property type="match status" value="2"/>
</dbReference>
<evidence type="ECO:0000313" key="4">
    <source>
        <dbReference type="EMBL" id="MBB6042253.1"/>
    </source>
</evidence>
<name>A0A7W9SHF5_9FIRM</name>
<comment type="caution">
    <text evidence="4">The sequence shown here is derived from an EMBL/GenBank/DDBJ whole genome shotgun (WGS) entry which is preliminary data.</text>
</comment>
<dbReference type="InterPro" id="IPR018337">
    <property type="entry name" value="Cell_wall/Cho-bd_repeat"/>
</dbReference>
<dbReference type="AlphaFoldDB" id="A0A7W9SHF5"/>
<accession>A0A7W9SHF5</accession>
<keyword evidence="1" id="KW-0677">Repeat</keyword>
<gene>
    <name evidence="4" type="ORF">HNQ46_002249</name>
</gene>
<feature type="repeat" description="Cell wall-binding" evidence="2">
    <location>
        <begin position="70"/>
        <end position="89"/>
    </location>
</feature>
<evidence type="ECO:0000256" key="1">
    <source>
        <dbReference type="ARBA" id="ARBA00022737"/>
    </source>
</evidence>
<dbReference type="Proteomes" id="UP000522163">
    <property type="component" value="Unassembled WGS sequence"/>
</dbReference>
<dbReference type="GeneID" id="85015760"/>
<dbReference type="PROSITE" id="PS51170">
    <property type="entry name" value="CW"/>
    <property type="match status" value="1"/>
</dbReference>
<dbReference type="EMBL" id="JACHHH010000013">
    <property type="protein sequence ID" value="MBB6042253.1"/>
    <property type="molecule type" value="Genomic_DNA"/>
</dbReference>